<sequence>MGDVTDYVASLTGADHDLVAGVYARARELVPDVTEGRSYGMPALRYRGRPLLSAMSTARHVGLYPFSPGALERSADVLAGLRTTKGSVALDRSAPLPVDVVDRLVIERRDEIDAAEG</sequence>
<dbReference type="AlphaFoldDB" id="A0A168EL08"/>
<dbReference type="Proteomes" id="UP000076794">
    <property type="component" value="Chromosome"/>
</dbReference>
<gene>
    <name evidence="1" type="ORF">I598_0581</name>
</gene>
<dbReference type="SUPFAM" id="SSF159888">
    <property type="entry name" value="YdhG-like"/>
    <property type="match status" value="1"/>
</dbReference>
<dbReference type="RefSeq" id="WP_068201124.1">
    <property type="nucleotide sequence ID" value="NZ_CP014209.1"/>
</dbReference>
<dbReference type="PATRIC" id="fig|1300344.3.peg.584"/>
<accession>A0A168EL08</accession>
<reference evidence="1 2" key="1">
    <citation type="submission" date="2016-01" db="EMBL/GenBank/DDBJ databases">
        <title>Complete genome sequence of a soil Actinobacterium, Isoptericola dokdonensis DS-3.</title>
        <authorList>
            <person name="Kwon S.-K."/>
            <person name="Kim J.F."/>
        </authorList>
    </citation>
    <scope>NUCLEOTIDE SEQUENCE [LARGE SCALE GENOMIC DNA]</scope>
    <source>
        <strain evidence="1 2">DS-3</strain>
    </source>
</reference>
<dbReference type="Gene3D" id="3.90.1150.200">
    <property type="match status" value="1"/>
</dbReference>
<evidence type="ECO:0008006" key="3">
    <source>
        <dbReference type="Google" id="ProtNLM"/>
    </source>
</evidence>
<organism evidence="1 2">
    <name type="scientific">Isoptericola dokdonensis DS-3</name>
    <dbReference type="NCBI Taxonomy" id="1300344"/>
    <lineage>
        <taxon>Bacteria</taxon>
        <taxon>Bacillati</taxon>
        <taxon>Actinomycetota</taxon>
        <taxon>Actinomycetes</taxon>
        <taxon>Micrococcales</taxon>
        <taxon>Promicromonosporaceae</taxon>
        <taxon>Isoptericola</taxon>
    </lineage>
</organism>
<dbReference type="EMBL" id="CP014209">
    <property type="protein sequence ID" value="ANC30161.1"/>
    <property type="molecule type" value="Genomic_DNA"/>
</dbReference>
<dbReference type="KEGG" id="ido:I598_0581"/>
<proteinExistence type="predicted"/>
<protein>
    <recommendedName>
        <fullName evidence="3">YdhG-like domain-containing protein</fullName>
    </recommendedName>
</protein>
<dbReference type="STRING" id="1300344.I598_0581"/>
<evidence type="ECO:0000313" key="1">
    <source>
        <dbReference type="EMBL" id="ANC30161.1"/>
    </source>
</evidence>
<name>A0A168EL08_9MICO</name>
<evidence type="ECO:0000313" key="2">
    <source>
        <dbReference type="Proteomes" id="UP000076794"/>
    </source>
</evidence>
<dbReference type="OrthoDB" id="3236524at2"/>
<keyword evidence="2" id="KW-1185">Reference proteome</keyword>